<sequence>MSWVDRDERGLVGLGAQCCLCNVFISGFLCQSVLFSPLLRSFRILSQLLNDDGLTHSNRVRILPNAGRSYDVVLFKVHPALVGEHQNPFSARS</sequence>
<keyword evidence="1" id="KW-0812">Transmembrane</keyword>
<reference evidence="2" key="2">
    <citation type="journal article" date="2020" name="Nat. Commun.">
        <title>Large-scale genome sequencing of mycorrhizal fungi provides insights into the early evolution of symbiotic traits.</title>
        <authorList>
            <person name="Miyauchi S."/>
            <person name="Kiss E."/>
            <person name="Kuo A."/>
            <person name="Drula E."/>
            <person name="Kohler A."/>
            <person name="Sanchez-Garcia M."/>
            <person name="Morin E."/>
            <person name="Andreopoulos B."/>
            <person name="Barry K.W."/>
            <person name="Bonito G."/>
            <person name="Buee M."/>
            <person name="Carver A."/>
            <person name="Chen C."/>
            <person name="Cichocki N."/>
            <person name="Clum A."/>
            <person name="Culley D."/>
            <person name="Crous P.W."/>
            <person name="Fauchery L."/>
            <person name="Girlanda M."/>
            <person name="Hayes R.D."/>
            <person name="Keri Z."/>
            <person name="LaButti K."/>
            <person name="Lipzen A."/>
            <person name="Lombard V."/>
            <person name="Magnuson J."/>
            <person name="Maillard F."/>
            <person name="Murat C."/>
            <person name="Nolan M."/>
            <person name="Ohm R.A."/>
            <person name="Pangilinan J."/>
            <person name="Pereira M.F."/>
            <person name="Perotto S."/>
            <person name="Peter M."/>
            <person name="Pfister S."/>
            <person name="Riley R."/>
            <person name="Sitrit Y."/>
            <person name="Stielow J.B."/>
            <person name="Szollosi G."/>
            <person name="Zifcakova L."/>
            <person name="Stursova M."/>
            <person name="Spatafora J.W."/>
            <person name="Tedersoo L."/>
            <person name="Vaario L.M."/>
            <person name="Yamada A."/>
            <person name="Yan M."/>
            <person name="Wang P."/>
            <person name="Xu J."/>
            <person name="Bruns T."/>
            <person name="Baldrian P."/>
            <person name="Vilgalys R."/>
            <person name="Dunand C."/>
            <person name="Henrissat B."/>
            <person name="Grigoriev I.V."/>
            <person name="Hibbett D."/>
            <person name="Nagy L.G."/>
            <person name="Martin F.M."/>
        </authorList>
    </citation>
    <scope>NUCLEOTIDE SEQUENCE</scope>
    <source>
        <strain evidence="2">BED1</strain>
    </source>
</reference>
<organism evidence="2 3">
    <name type="scientific">Boletus edulis BED1</name>
    <dbReference type="NCBI Taxonomy" id="1328754"/>
    <lineage>
        <taxon>Eukaryota</taxon>
        <taxon>Fungi</taxon>
        <taxon>Dikarya</taxon>
        <taxon>Basidiomycota</taxon>
        <taxon>Agaricomycotina</taxon>
        <taxon>Agaricomycetes</taxon>
        <taxon>Agaricomycetidae</taxon>
        <taxon>Boletales</taxon>
        <taxon>Boletineae</taxon>
        <taxon>Boletaceae</taxon>
        <taxon>Boletoideae</taxon>
        <taxon>Boletus</taxon>
    </lineage>
</organism>
<gene>
    <name evidence="2" type="ORF">L210DRAFT_538993</name>
</gene>
<dbReference type="EMBL" id="WHUW01000135">
    <property type="protein sequence ID" value="KAF8421894.1"/>
    <property type="molecule type" value="Genomic_DNA"/>
</dbReference>
<accession>A0AAD4G770</accession>
<keyword evidence="3" id="KW-1185">Reference proteome</keyword>
<protein>
    <submittedName>
        <fullName evidence="2">Uncharacterized protein</fullName>
    </submittedName>
</protein>
<name>A0AAD4G770_BOLED</name>
<evidence type="ECO:0000256" key="1">
    <source>
        <dbReference type="SAM" id="Phobius"/>
    </source>
</evidence>
<evidence type="ECO:0000313" key="3">
    <source>
        <dbReference type="Proteomes" id="UP001194468"/>
    </source>
</evidence>
<comment type="caution">
    <text evidence="2">The sequence shown here is derived from an EMBL/GenBank/DDBJ whole genome shotgun (WGS) entry which is preliminary data.</text>
</comment>
<dbReference type="Proteomes" id="UP001194468">
    <property type="component" value="Unassembled WGS sequence"/>
</dbReference>
<proteinExistence type="predicted"/>
<evidence type="ECO:0000313" key="2">
    <source>
        <dbReference type="EMBL" id="KAF8421894.1"/>
    </source>
</evidence>
<reference evidence="2" key="1">
    <citation type="submission" date="2019-10" db="EMBL/GenBank/DDBJ databases">
        <authorList>
            <consortium name="DOE Joint Genome Institute"/>
            <person name="Kuo A."/>
            <person name="Miyauchi S."/>
            <person name="Kiss E."/>
            <person name="Drula E."/>
            <person name="Kohler A."/>
            <person name="Sanchez-Garcia M."/>
            <person name="Andreopoulos B."/>
            <person name="Barry K.W."/>
            <person name="Bonito G."/>
            <person name="Buee M."/>
            <person name="Carver A."/>
            <person name="Chen C."/>
            <person name="Cichocki N."/>
            <person name="Clum A."/>
            <person name="Culley D."/>
            <person name="Crous P.W."/>
            <person name="Fauchery L."/>
            <person name="Girlanda M."/>
            <person name="Hayes R."/>
            <person name="Keri Z."/>
            <person name="LaButti K."/>
            <person name="Lipzen A."/>
            <person name="Lombard V."/>
            <person name="Magnuson J."/>
            <person name="Maillard F."/>
            <person name="Morin E."/>
            <person name="Murat C."/>
            <person name="Nolan M."/>
            <person name="Ohm R."/>
            <person name="Pangilinan J."/>
            <person name="Pereira M."/>
            <person name="Perotto S."/>
            <person name="Peter M."/>
            <person name="Riley R."/>
            <person name="Sitrit Y."/>
            <person name="Stielow B."/>
            <person name="Szollosi G."/>
            <person name="Zifcakova L."/>
            <person name="Stursova M."/>
            <person name="Spatafora J.W."/>
            <person name="Tedersoo L."/>
            <person name="Vaario L.-M."/>
            <person name="Yamada A."/>
            <person name="Yan M."/>
            <person name="Wang P."/>
            <person name="Xu J."/>
            <person name="Bruns T."/>
            <person name="Baldrian P."/>
            <person name="Vilgalys R."/>
            <person name="Henrissat B."/>
            <person name="Grigoriev I.V."/>
            <person name="Hibbett D."/>
            <person name="Nagy L.G."/>
            <person name="Martin F.M."/>
        </authorList>
    </citation>
    <scope>NUCLEOTIDE SEQUENCE</scope>
    <source>
        <strain evidence="2">BED1</strain>
    </source>
</reference>
<dbReference type="AlphaFoldDB" id="A0AAD4G770"/>
<feature type="transmembrane region" description="Helical" evidence="1">
    <location>
        <begin position="12"/>
        <end position="35"/>
    </location>
</feature>
<keyword evidence="1" id="KW-1133">Transmembrane helix</keyword>
<keyword evidence="1" id="KW-0472">Membrane</keyword>